<dbReference type="PROSITE" id="PS50082">
    <property type="entry name" value="WD_REPEATS_2"/>
    <property type="match status" value="1"/>
</dbReference>
<dbReference type="InterPro" id="IPR029006">
    <property type="entry name" value="ADF-H/Gelsolin-like_dom_sf"/>
</dbReference>
<dbReference type="SMART" id="SM00262">
    <property type="entry name" value="GEL"/>
    <property type="match status" value="5"/>
</dbReference>
<dbReference type="STRING" id="109895.A0A507E1V5"/>
<dbReference type="SMART" id="SM01167">
    <property type="entry name" value="DUF1900"/>
    <property type="match status" value="1"/>
</dbReference>
<dbReference type="InterPro" id="IPR011993">
    <property type="entry name" value="PH-like_dom_sf"/>
</dbReference>
<comment type="caution">
    <text evidence="7">The sequence shown here is derived from an EMBL/GenBank/DDBJ whole genome shotgun (WGS) entry which is preliminary data.</text>
</comment>
<reference evidence="7 8" key="1">
    <citation type="journal article" date="2019" name="Sci. Rep.">
        <title>Comparative genomics of chytrid fungi reveal insights into the obligate biotrophic and pathogenic lifestyle of Synchytrium endobioticum.</title>
        <authorList>
            <person name="van de Vossenberg B.T.L.H."/>
            <person name="Warris S."/>
            <person name="Nguyen H.D.T."/>
            <person name="van Gent-Pelzer M.P.E."/>
            <person name="Joly D.L."/>
            <person name="van de Geest H.C."/>
            <person name="Bonants P.J.M."/>
            <person name="Smith D.S."/>
            <person name="Levesque C.A."/>
            <person name="van der Lee T.A.J."/>
        </authorList>
    </citation>
    <scope>NUCLEOTIDE SEQUENCE [LARGE SCALE GENOMIC DNA]</scope>
    <source>
        <strain evidence="7 8">CBS 809.83</strain>
    </source>
</reference>
<dbReference type="PROSITE" id="PS00678">
    <property type="entry name" value="WD_REPEATS_1"/>
    <property type="match status" value="1"/>
</dbReference>
<evidence type="ECO:0000259" key="6">
    <source>
        <dbReference type="PROSITE" id="PS51089"/>
    </source>
</evidence>
<dbReference type="PRINTS" id="PR00597">
    <property type="entry name" value="GELSOLIN"/>
</dbReference>
<dbReference type="Pfam" id="PF16300">
    <property type="entry name" value="WD40_4"/>
    <property type="match status" value="1"/>
</dbReference>
<dbReference type="SMART" id="SM00233">
    <property type="entry name" value="PH"/>
    <property type="match status" value="3"/>
</dbReference>
<dbReference type="GO" id="GO:0051015">
    <property type="term" value="F:actin filament binding"/>
    <property type="evidence" value="ECO:0007669"/>
    <property type="project" value="InterPro"/>
</dbReference>
<feature type="compositionally biased region" description="Low complexity" evidence="4">
    <location>
        <begin position="972"/>
        <end position="981"/>
    </location>
</feature>
<keyword evidence="2" id="KW-0677">Repeat</keyword>
<evidence type="ECO:0000313" key="8">
    <source>
        <dbReference type="Proteomes" id="UP000318582"/>
    </source>
</evidence>
<dbReference type="Pfam" id="PF02209">
    <property type="entry name" value="VHP"/>
    <property type="match status" value="1"/>
</dbReference>
<dbReference type="InterPro" id="IPR001680">
    <property type="entry name" value="WD40_rpt"/>
</dbReference>
<accession>A0A507E1V5</accession>
<dbReference type="GO" id="GO:0005737">
    <property type="term" value="C:cytoplasm"/>
    <property type="evidence" value="ECO:0007669"/>
    <property type="project" value="TreeGrafter"/>
</dbReference>
<sequence length="1524" mass="165459">MPSHLTAGHSPALSRQASTATIPSASKYKNAFSATPTKALYTHLKIDATAPTKLKCNDLFFAAPMGNGNLGVFPMSRATVIETLKVEVHPPLLLPHGSQIQDFEFSPSDPLLLATSTRTAGLVRLWKIPTDVSPQPVGRVIDAATGYLAAHERRVEVLKFHPTVGSVLASGAMDATVRLWNVEAMQDRITLDCPDTATPQSLAFDYCGDALAVAASDANMHVFDPRAQVTAVQTAATMHIASKPIRLTYLTPDRLITTTGFTKLGTRELALWDVANLSTPLQRIVIDGTGVGALQPLWDTGLPVLYCASKGEGLRLYELTAGLLRESTRVGMEKQATAVDLLPKSHCEPRKCEIARFLRLGTDNSVETTSVHIPRANGETHFQHDLYPPIPVTNPASAASSWFDNFTQSIEPVMIDMVPEPTMASNIIVDPVANLLLTPEAAPTIEELLERHNDTFRRKSTVTYRRAASTVTAPGSVAEEDAAAAAPPPGVYRSGPVMLEKHNWIGLATWEPHYMALKNKRLYVLHAAGDDVPVFYIPMAAITKLEGVGDADLVVEAEERTVRARVATRKERDAWVDALRTAAAATGLSRAASVKSLPMLPALPRPRVGANACLMGNLQVLAGEWAERLVVLDEEGMLHMYLPDIKAYTTGKKAPLESIDLTVALSVRLVHTASQDDLTTSAADSQSCAMVVNTPKRILHIRTRSPLEATNWVDQIRRVVTAKSSDTGSPIADAVIEGSVQITDASQSVPPGSYWLALLNGGLYYTSTKLSTIYSAILAHIETFNVTSATAFRVSGTTHHVQTAAACDAWVTHLEEARLRSFDILHAIGTTRAAFKEKVNHATVGRWWGEGGHEGLTWVDEASVEKGESKVLFAVCGKTRLVIKSVPAEWESLRCDSAFVLDYGQTIYHWNGSSSSRVCRARALDLATRLRKSRSNRPKVLLVNDETDRATFTAFRSLLTTNPSPSPPPTSTSPASTSTPTRIFRTTAIPRQWPMALVYEGTAPSKTLLESETAVVLVAYEDVFVWTGAKSSPQDRIVAGLVAAALAKGMSPPMFVRREGELRESVLWKEKFIDYEGSLPISLRPAALAQPTAGHASGPTPPITLSIPHMQPPPPTANYLPSGGVLTKTLTTHFTPSPQDTTSVLFSGETYIFEYTYRLASGRERRAVFFWVGASSGMTGGGAGAMLAVETARMGDANADIVRVLEGKEPPDLCALFPDPLIIRLGQQPKTRSLTPSQPIAFDIRETRDGICKATEVEIKDTPFYAAHVNLFLISNTAYIWTGSHCTTKETQCARDVAQNLLGNGSAVQIVPQGSVVPPALQTVLTNAGRSPLQLEPRISVRYPVRAFVFDGVSGQVKMEEIYNIIPDDLSASTAVIVDTLTTIYVWFGATSRPAEKITAMQSALAYTLSSAVHPKGVDLVVTQAGAEPPEFRRLFAGRWTPDSNKSAAVSVHPLQTVLTEYTRETYSVDVLLGDDLPQHLDVTKLETYLETEAFEALFGMQRDAYLALPLWKRDEVKKRVGVF</sequence>
<feature type="domain" description="HP" evidence="6">
    <location>
        <begin position="1461"/>
        <end position="1524"/>
    </location>
</feature>
<dbReference type="EMBL" id="QEAQ01000059">
    <property type="protein sequence ID" value="TPX57070.1"/>
    <property type="molecule type" value="Genomic_DNA"/>
</dbReference>
<dbReference type="Proteomes" id="UP000318582">
    <property type="component" value="Unassembled WGS sequence"/>
</dbReference>
<dbReference type="InterPro" id="IPR015943">
    <property type="entry name" value="WD40/YVTN_repeat-like_dom_sf"/>
</dbReference>
<evidence type="ECO:0000256" key="4">
    <source>
        <dbReference type="SAM" id="MobiDB-lite"/>
    </source>
</evidence>
<proteinExistence type="predicted"/>
<dbReference type="PROSITE" id="PS51089">
    <property type="entry name" value="HP"/>
    <property type="match status" value="1"/>
</dbReference>
<evidence type="ECO:0000259" key="5">
    <source>
        <dbReference type="PROSITE" id="PS50003"/>
    </source>
</evidence>
<evidence type="ECO:0000256" key="2">
    <source>
        <dbReference type="ARBA" id="ARBA00022737"/>
    </source>
</evidence>
<feature type="region of interest" description="Disordered" evidence="4">
    <location>
        <begin position="957"/>
        <end position="981"/>
    </location>
</feature>
<dbReference type="PROSITE" id="PS50003">
    <property type="entry name" value="PH_DOMAIN"/>
    <property type="match status" value="2"/>
</dbReference>
<dbReference type="InterPro" id="IPR003128">
    <property type="entry name" value="Villin_headpiece"/>
</dbReference>
<feature type="domain" description="PH" evidence="5">
    <location>
        <begin position="490"/>
        <end position="584"/>
    </location>
</feature>
<evidence type="ECO:0000256" key="1">
    <source>
        <dbReference type="ARBA" id="ARBA00022574"/>
    </source>
</evidence>
<dbReference type="SUPFAM" id="SSF82171">
    <property type="entry name" value="DPP6 N-terminal domain-like"/>
    <property type="match status" value="1"/>
</dbReference>
<dbReference type="SMART" id="SM00153">
    <property type="entry name" value="VHP"/>
    <property type="match status" value="1"/>
</dbReference>
<protein>
    <recommendedName>
        <fullName evidence="9">Coronin</fullName>
    </recommendedName>
</protein>
<dbReference type="SMART" id="SM00320">
    <property type="entry name" value="WD40"/>
    <property type="match status" value="3"/>
</dbReference>
<dbReference type="InterPro" id="IPR007122">
    <property type="entry name" value="Villin/Gelsolin"/>
</dbReference>
<feature type="domain" description="PH" evidence="5">
    <location>
        <begin position="611"/>
        <end position="721"/>
    </location>
</feature>
<dbReference type="GO" id="GO:0051014">
    <property type="term" value="P:actin filament severing"/>
    <property type="evidence" value="ECO:0007669"/>
    <property type="project" value="TreeGrafter"/>
</dbReference>
<keyword evidence="8" id="KW-1185">Reference proteome</keyword>
<dbReference type="Pfam" id="PF00626">
    <property type="entry name" value="Gelsolin"/>
    <property type="match status" value="1"/>
</dbReference>
<dbReference type="PANTHER" id="PTHR11977:SF51">
    <property type="entry name" value="PROTEIN FLIGHTLESS-1 HOMOLOG"/>
    <property type="match status" value="1"/>
</dbReference>
<dbReference type="CDD" id="cd00821">
    <property type="entry name" value="PH"/>
    <property type="match status" value="1"/>
</dbReference>
<dbReference type="InterPro" id="IPR019775">
    <property type="entry name" value="WD40_repeat_CS"/>
</dbReference>
<name>A0A507E1V5_9FUNG</name>
<dbReference type="PANTHER" id="PTHR11977">
    <property type="entry name" value="VILLIN"/>
    <property type="match status" value="1"/>
</dbReference>
<dbReference type="InterPro" id="IPR007123">
    <property type="entry name" value="Gelsolin-like_dom"/>
</dbReference>
<dbReference type="SUPFAM" id="SSF50729">
    <property type="entry name" value="PH domain-like"/>
    <property type="match status" value="2"/>
</dbReference>
<dbReference type="SUPFAM" id="SSF55753">
    <property type="entry name" value="Actin depolymerizing proteins"/>
    <property type="match status" value="5"/>
</dbReference>
<keyword evidence="1 3" id="KW-0853">WD repeat</keyword>
<evidence type="ECO:0008006" key="9">
    <source>
        <dbReference type="Google" id="ProtNLM"/>
    </source>
</evidence>
<gene>
    <name evidence="7" type="ORF">PhCBS80983_g04102</name>
</gene>
<evidence type="ECO:0000256" key="3">
    <source>
        <dbReference type="PROSITE-ProRule" id="PRU00221"/>
    </source>
</evidence>
<organism evidence="7 8">
    <name type="scientific">Powellomyces hirtus</name>
    <dbReference type="NCBI Taxonomy" id="109895"/>
    <lineage>
        <taxon>Eukaryota</taxon>
        <taxon>Fungi</taxon>
        <taxon>Fungi incertae sedis</taxon>
        <taxon>Chytridiomycota</taxon>
        <taxon>Chytridiomycota incertae sedis</taxon>
        <taxon>Chytridiomycetes</taxon>
        <taxon>Spizellomycetales</taxon>
        <taxon>Powellomycetaceae</taxon>
        <taxon>Powellomyces</taxon>
    </lineage>
</organism>
<dbReference type="InterPro" id="IPR001849">
    <property type="entry name" value="PH_domain"/>
</dbReference>
<dbReference type="GO" id="GO:0008154">
    <property type="term" value="P:actin polymerization or depolymerization"/>
    <property type="evidence" value="ECO:0007669"/>
    <property type="project" value="TreeGrafter"/>
</dbReference>
<evidence type="ECO:0000313" key="7">
    <source>
        <dbReference type="EMBL" id="TPX57070.1"/>
    </source>
</evidence>
<dbReference type="GO" id="GO:0051016">
    <property type="term" value="P:barbed-end actin filament capping"/>
    <property type="evidence" value="ECO:0007669"/>
    <property type="project" value="TreeGrafter"/>
</dbReference>
<dbReference type="Gene3D" id="3.40.20.10">
    <property type="entry name" value="Severin"/>
    <property type="match status" value="5"/>
</dbReference>
<dbReference type="Gene3D" id="2.130.10.10">
    <property type="entry name" value="YVTN repeat-like/Quinoprotein amine dehydrogenase"/>
    <property type="match status" value="1"/>
</dbReference>
<dbReference type="InterPro" id="IPR036886">
    <property type="entry name" value="Villin_headpiece_dom_sf"/>
</dbReference>
<dbReference type="PROSITE" id="PS50294">
    <property type="entry name" value="WD_REPEATS_REGION"/>
    <property type="match status" value="1"/>
</dbReference>
<dbReference type="Gene3D" id="2.30.29.30">
    <property type="entry name" value="Pleckstrin-homology domain (PH domain)/Phosphotyrosine-binding domain (PTB)"/>
    <property type="match status" value="2"/>
</dbReference>
<dbReference type="GO" id="GO:0015629">
    <property type="term" value="C:actin cytoskeleton"/>
    <property type="evidence" value="ECO:0007669"/>
    <property type="project" value="TreeGrafter"/>
</dbReference>
<feature type="repeat" description="WD" evidence="3">
    <location>
        <begin position="148"/>
        <end position="190"/>
    </location>
</feature>
<dbReference type="Gene3D" id="1.10.950.10">
    <property type="entry name" value="Villin headpiece domain"/>
    <property type="match status" value="1"/>
</dbReference>
<dbReference type="GO" id="GO:0005546">
    <property type="term" value="F:phosphatidylinositol-4,5-bisphosphate binding"/>
    <property type="evidence" value="ECO:0007669"/>
    <property type="project" value="TreeGrafter"/>
</dbReference>
<dbReference type="SUPFAM" id="SSF47050">
    <property type="entry name" value="VHP, Villin headpiece domain"/>
    <property type="match status" value="1"/>
</dbReference>